<proteinExistence type="inferred from homology"/>
<dbReference type="Pfam" id="PF01055">
    <property type="entry name" value="Glyco_hydro_31_2nd"/>
    <property type="match status" value="1"/>
</dbReference>
<protein>
    <submittedName>
        <fullName evidence="3">Glycoside hydrolase</fullName>
    </submittedName>
</protein>
<dbReference type="GO" id="GO:0005975">
    <property type="term" value="P:carbohydrate metabolic process"/>
    <property type="evidence" value="ECO:0007669"/>
    <property type="project" value="InterPro"/>
</dbReference>
<dbReference type="GO" id="GO:0004553">
    <property type="term" value="F:hydrolase activity, hydrolyzing O-glycosyl compounds"/>
    <property type="evidence" value="ECO:0007669"/>
    <property type="project" value="InterPro"/>
</dbReference>
<comment type="similarity">
    <text evidence="1">Belongs to the glycosyl hydrolase 31 family.</text>
</comment>
<evidence type="ECO:0000259" key="2">
    <source>
        <dbReference type="Pfam" id="PF01055"/>
    </source>
</evidence>
<reference evidence="3 4" key="1">
    <citation type="submission" date="2019-12" db="EMBL/GenBank/DDBJ databases">
        <authorList>
            <person name="Alioto T."/>
            <person name="Alioto T."/>
            <person name="Gomez Garrido J."/>
        </authorList>
    </citation>
    <scope>NUCLEOTIDE SEQUENCE [LARGE SCALE GENOMIC DNA]</scope>
</reference>
<keyword evidence="1" id="KW-0326">Glycosidase</keyword>
<organism evidence="3 4">
    <name type="scientific">Olea europaea subsp. europaea</name>
    <dbReference type="NCBI Taxonomy" id="158383"/>
    <lineage>
        <taxon>Eukaryota</taxon>
        <taxon>Viridiplantae</taxon>
        <taxon>Streptophyta</taxon>
        <taxon>Embryophyta</taxon>
        <taxon>Tracheophyta</taxon>
        <taxon>Spermatophyta</taxon>
        <taxon>Magnoliopsida</taxon>
        <taxon>eudicotyledons</taxon>
        <taxon>Gunneridae</taxon>
        <taxon>Pentapetalae</taxon>
        <taxon>asterids</taxon>
        <taxon>lamiids</taxon>
        <taxon>Lamiales</taxon>
        <taxon>Oleaceae</taxon>
        <taxon>Oleeae</taxon>
        <taxon>Olea</taxon>
    </lineage>
</organism>
<dbReference type="Gramene" id="OE9A041730T1">
    <property type="protein sequence ID" value="OE9A041730C1"/>
    <property type="gene ID" value="OE9A041730"/>
</dbReference>
<evidence type="ECO:0000313" key="3">
    <source>
        <dbReference type="EMBL" id="CAA3007519.1"/>
    </source>
</evidence>
<evidence type="ECO:0000256" key="1">
    <source>
        <dbReference type="RuleBase" id="RU361185"/>
    </source>
</evidence>
<keyword evidence="1 3" id="KW-0378">Hydrolase</keyword>
<dbReference type="InterPro" id="IPR000322">
    <property type="entry name" value="Glyco_hydro_31_TIM"/>
</dbReference>
<dbReference type="AlphaFoldDB" id="A0A8S0TVJ0"/>
<dbReference type="Proteomes" id="UP000594638">
    <property type="component" value="Unassembled WGS sequence"/>
</dbReference>
<evidence type="ECO:0000313" key="4">
    <source>
        <dbReference type="Proteomes" id="UP000594638"/>
    </source>
</evidence>
<accession>A0A8S0TVJ0</accession>
<sequence>MTKIYKLLAEPQDELLDSNLAKNIEIWMKKPKICLLNSKIPREGSFYKFCIAGFEIPSDEGKVEPRLAYICTGQLKSIFVVSGKYKAHGTGDTAATLENLAHTIPSIFDIGIFGIPMVRAGYMWFSIDNFYPFARGHSEKFTIRRSRAIYLGFALCISQESAWTSLPYLYTSQLPIPTLTKSAHSFYVIRG</sequence>
<dbReference type="Gene3D" id="3.20.20.80">
    <property type="entry name" value="Glycosidases"/>
    <property type="match status" value="1"/>
</dbReference>
<name>A0A8S0TVJ0_OLEEU</name>
<keyword evidence="4" id="KW-1185">Reference proteome</keyword>
<dbReference type="EMBL" id="CACTIH010007277">
    <property type="protein sequence ID" value="CAA3007519.1"/>
    <property type="molecule type" value="Genomic_DNA"/>
</dbReference>
<gene>
    <name evidence="3" type="ORF">OLEA9_A041730</name>
</gene>
<comment type="caution">
    <text evidence="3">The sequence shown here is derived from an EMBL/GenBank/DDBJ whole genome shotgun (WGS) entry which is preliminary data.</text>
</comment>
<feature type="domain" description="Glycoside hydrolase family 31 TIM barrel" evidence="2">
    <location>
        <begin position="77"/>
        <end position="149"/>
    </location>
</feature>